<dbReference type="AlphaFoldDB" id="A0AAV5UUY5"/>
<evidence type="ECO:0000256" key="6">
    <source>
        <dbReference type="SAM" id="Phobius"/>
    </source>
</evidence>
<reference evidence="7" key="1">
    <citation type="submission" date="2023-10" db="EMBL/GenBank/DDBJ databases">
        <title>Genome assembly of Pristionchus species.</title>
        <authorList>
            <person name="Yoshida K."/>
            <person name="Sommer R.J."/>
        </authorList>
    </citation>
    <scope>NUCLEOTIDE SEQUENCE</scope>
    <source>
        <strain evidence="7">RS5133</strain>
    </source>
</reference>
<comment type="caution">
    <text evidence="7">The sequence shown here is derived from an EMBL/GenBank/DDBJ whole genome shotgun (WGS) entry which is preliminary data.</text>
</comment>
<accession>A0AAV5UUY5</accession>
<evidence type="ECO:0000256" key="3">
    <source>
        <dbReference type="ARBA" id="ARBA00022692"/>
    </source>
</evidence>
<evidence type="ECO:0000256" key="4">
    <source>
        <dbReference type="ARBA" id="ARBA00022989"/>
    </source>
</evidence>
<evidence type="ECO:0000313" key="8">
    <source>
        <dbReference type="Proteomes" id="UP001432322"/>
    </source>
</evidence>
<comment type="similarity">
    <text evidence="2">Belongs to the UPF0057 (PMP3) family.</text>
</comment>
<evidence type="ECO:0000256" key="5">
    <source>
        <dbReference type="ARBA" id="ARBA00023136"/>
    </source>
</evidence>
<proteinExistence type="inferred from homology"/>
<name>A0AAV5UUY5_9BILA</name>
<dbReference type="EMBL" id="BTSY01000001">
    <property type="protein sequence ID" value="GMT10916.1"/>
    <property type="molecule type" value="Genomic_DNA"/>
</dbReference>
<feature type="transmembrane region" description="Helical" evidence="6">
    <location>
        <begin position="48"/>
        <end position="68"/>
    </location>
</feature>
<keyword evidence="5 6" id="KW-0472">Membrane</keyword>
<evidence type="ECO:0000256" key="1">
    <source>
        <dbReference type="ARBA" id="ARBA00004370"/>
    </source>
</evidence>
<sequence>PPPPAGYPPPPLPKQGNDNCLIFCLIWILPPLAVYYKDNKTCSAHVWINVLLYLTFFGGVFHALWFCFCRN</sequence>
<dbReference type="InterPro" id="IPR000612">
    <property type="entry name" value="PMP3"/>
</dbReference>
<keyword evidence="3 6" id="KW-0812">Transmembrane</keyword>
<keyword evidence="4 6" id="KW-1133">Transmembrane helix</keyword>
<evidence type="ECO:0000313" key="7">
    <source>
        <dbReference type="EMBL" id="GMT10916.1"/>
    </source>
</evidence>
<dbReference type="GO" id="GO:0016020">
    <property type="term" value="C:membrane"/>
    <property type="evidence" value="ECO:0007669"/>
    <property type="project" value="UniProtKB-SubCell"/>
</dbReference>
<dbReference type="Proteomes" id="UP001432322">
    <property type="component" value="Unassembled WGS sequence"/>
</dbReference>
<dbReference type="Pfam" id="PF01679">
    <property type="entry name" value="Pmp3"/>
    <property type="match status" value="1"/>
</dbReference>
<comment type="subcellular location">
    <subcellularLocation>
        <location evidence="1">Membrane</location>
    </subcellularLocation>
</comment>
<protein>
    <submittedName>
        <fullName evidence="7">Uncharacterized protein</fullName>
    </submittedName>
</protein>
<evidence type="ECO:0000256" key="2">
    <source>
        <dbReference type="ARBA" id="ARBA00009530"/>
    </source>
</evidence>
<gene>
    <name evidence="7" type="ORF">PFISCL1PPCAC_2213</name>
</gene>
<organism evidence="7 8">
    <name type="scientific">Pristionchus fissidentatus</name>
    <dbReference type="NCBI Taxonomy" id="1538716"/>
    <lineage>
        <taxon>Eukaryota</taxon>
        <taxon>Metazoa</taxon>
        <taxon>Ecdysozoa</taxon>
        <taxon>Nematoda</taxon>
        <taxon>Chromadorea</taxon>
        <taxon>Rhabditida</taxon>
        <taxon>Rhabditina</taxon>
        <taxon>Diplogasteromorpha</taxon>
        <taxon>Diplogasteroidea</taxon>
        <taxon>Neodiplogasteridae</taxon>
        <taxon>Pristionchus</taxon>
    </lineage>
</organism>
<feature type="non-terminal residue" evidence="7">
    <location>
        <position position="1"/>
    </location>
</feature>
<keyword evidence="8" id="KW-1185">Reference proteome</keyword>